<name>A0A5S3V0Z1_9GAMM</name>
<dbReference type="EMBL" id="PNBX01000114">
    <property type="protein sequence ID" value="TMO64061.1"/>
    <property type="molecule type" value="Genomic_DNA"/>
</dbReference>
<dbReference type="Pfam" id="PF09694">
    <property type="entry name" value="Gcw_chp"/>
    <property type="match status" value="1"/>
</dbReference>
<feature type="chain" id="PRO_5024321928" description="Porin" evidence="1">
    <location>
        <begin position="24"/>
        <end position="223"/>
    </location>
</feature>
<organism evidence="2 5">
    <name type="scientific">Pseudoalteromonas aurantia</name>
    <dbReference type="NCBI Taxonomy" id="43654"/>
    <lineage>
        <taxon>Bacteria</taxon>
        <taxon>Pseudomonadati</taxon>
        <taxon>Pseudomonadota</taxon>
        <taxon>Gammaproteobacteria</taxon>
        <taxon>Alteromonadales</taxon>
        <taxon>Pseudoalteromonadaceae</taxon>
        <taxon>Pseudoalteromonas</taxon>
    </lineage>
</organism>
<evidence type="ECO:0000313" key="2">
    <source>
        <dbReference type="EMBL" id="TMO64061.1"/>
    </source>
</evidence>
<reference evidence="5" key="2">
    <citation type="submission" date="2019-06" db="EMBL/GenBank/DDBJ databases">
        <title>Co-occurence of chitin degradation, pigmentation and bioactivity in marine Pseudoalteromonas.</title>
        <authorList>
            <person name="Sonnenschein E.C."/>
            <person name="Bech P.K."/>
        </authorList>
    </citation>
    <scope>NUCLEOTIDE SEQUENCE [LARGE SCALE GENOMIC DNA]</scope>
    <source>
        <strain evidence="5">S3790</strain>
    </source>
</reference>
<proteinExistence type="predicted"/>
<evidence type="ECO:0000313" key="4">
    <source>
        <dbReference type="Proteomes" id="UP000307164"/>
    </source>
</evidence>
<reference evidence="2 5" key="1">
    <citation type="submission" date="2018-01" db="EMBL/GenBank/DDBJ databases">
        <authorList>
            <person name="Paulsen S."/>
            <person name="Gram L.K."/>
        </authorList>
    </citation>
    <scope>NUCLEOTIDE SEQUENCE [LARGE SCALE GENOMIC DNA]</scope>
    <source>
        <strain evidence="2 5">S3790</strain>
        <strain evidence="3">S3895</strain>
    </source>
</reference>
<dbReference type="OrthoDB" id="9793561at2"/>
<dbReference type="Proteomes" id="UP000307164">
    <property type="component" value="Unassembled WGS sequence"/>
</dbReference>
<accession>A0A5S3V0Z1</accession>
<evidence type="ECO:0000313" key="3">
    <source>
        <dbReference type="EMBL" id="TMO78763.1"/>
    </source>
</evidence>
<dbReference type="Proteomes" id="UP000307217">
    <property type="component" value="Unassembled WGS sequence"/>
</dbReference>
<evidence type="ECO:0000256" key="1">
    <source>
        <dbReference type="SAM" id="SignalP"/>
    </source>
</evidence>
<evidence type="ECO:0008006" key="6">
    <source>
        <dbReference type="Google" id="ProtNLM"/>
    </source>
</evidence>
<evidence type="ECO:0000313" key="5">
    <source>
        <dbReference type="Proteomes" id="UP000307217"/>
    </source>
</evidence>
<feature type="signal peptide" evidence="1">
    <location>
        <begin position="1"/>
        <end position="23"/>
    </location>
</feature>
<dbReference type="InterPro" id="IPR010239">
    <property type="entry name" value="CHP02001"/>
</dbReference>
<gene>
    <name evidence="2" type="ORF">CWC19_18795</name>
    <name evidence="3" type="ORF">CWC20_00985</name>
</gene>
<keyword evidence="4" id="KW-1185">Reference proteome</keyword>
<dbReference type="AlphaFoldDB" id="A0A5S3V0Z1"/>
<dbReference type="NCBIfam" id="TIGR02001">
    <property type="entry name" value="gcw_chp"/>
    <property type="match status" value="1"/>
</dbReference>
<keyword evidence="1" id="KW-0732">Signal</keyword>
<sequence>MKKLLPLIVTASLLSTASFHSVAEVTANVAASSNYFWRGQTQTKDGSAVSGGIDYNNDSGFYAGTWVSNVDFGNQTSYELDLYAGFTGTQGGLGYDVGYIHYAYPDASGSSDFGELYGALSWQWLSLKASYLTHAQEDQSTEEEMLYLELGASFTILNETELAFHIGQSSGDTVKEWTGEDDSYMDYGVSIAKNGFTLGLVKTNLNANDDIKAYVSYGLDFEL</sequence>
<reference evidence="2" key="3">
    <citation type="submission" date="2019-09" db="EMBL/GenBank/DDBJ databases">
        <title>Co-occurence of chitin degradation, pigmentation and bioactivity in marine Pseudoalteromonas.</title>
        <authorList>
            <person name="Sonnenschein E.C."/>
            <person name="Bech P.K."/>
        </authorList>
    </citation>
    <scope>NUCLEOTIDE SEQUENCE</scope>
    <source>
        <strain evidence="2">S3790</strain>
        <strain evidence="3 4">S3895</strain>
    </source>
</reference>
<protein>
    <recommendedName>
        <fullName evidence="6">Porin</fullName>
    </recommendedName>
</protein>
<dbReference type="RefSeq" id="WP_138593406.1">
    <property type="nucleotide sequence ID" value="NZ_PNBW01000007.1"/>
</dbReference>
<comment type="caution">
    <text evidence="2">The sequence shown here is derived from an EMBL/GenBank/DDBJ whole genome shotgun (WGS) entry which is preliminary data.</text>
</comment>
<dbReference type="EMBL" id="PNBW01000007">
    <property type="protein sequence ID" value="TMO78763.1"/>
    <property type="molecule type" value="Genomic_DNA"/>
</dbReference>